<dbReference type="PANTHER" id="PTHR10509">
    <property type="entry name" value="O-METHYLTRANSFERASE-RELATED"/>
    <property type="match status" value="1"/>
</dbReference>
<dbReference type="PROSITE" id="PS51682">
    <property type="entry name" value="SAM_OMT_I"/>
    <property type="match status" value="1"/>
</dbReference>
<evidence type="ECO:0000256" key="3">
    <source>
        <dbReference type="ARBA" id="ARBA00022691"/>
    </source>
</evidence>
<keyword evidence="2 4" id="KW-0808">Transferase</keyword>
<dbReference type="AlphaFoldDB" id="A0A077KV40"/>
<proteinExistence type="predicted"/>
<dbReference type="PANTHER" id="PTHR10509:SF14">
    <property type="entry name" value="CAFFEOYL-COA O-METHYLTRANSFERASE 3-RELATED"/>
    <property type="match status" value="1"/>
</dbReference>
<sequence length="220" mass="23863">MAGQVEIDEALRGYVREVSLREDPLLAELRRETAALPGGAAMQLMAEEGQLLGLLAGLVGARTVVEIGTFTGYSTLCLARALPADGRLITCDISPRWPRIGRPYWERAGVADRIEVAVGDAGDTLARLLGELGPASVDLVFIDADKTGYPRYYEDSLPLVRPGGLIAVDNTLFFGRVIDPEAVDADTEAIRKLNESLRDDERIDLSLLPFADGLTLARKR</sequence>
<evidence type="ECO:0000256" key="2">
    <source>
        <dbReference type="ARBA" id="ARBA00022679"/>
    </source>
</evidence>
<gene>
    <name evidence="4" type="primary">idnM5</name>
</gene>
<dbReference type="GO" id="GO:0008171">
    <property type="term" value="F:O-methyltransferase activity"/>
    <property type="evidence" value="ECO:0007669"/>
    <property type="project" value="InterPro"/>
</dbReference>
<name>A0A077KV40_9ACTN</name>
<organism evidence="4">
    <name type="scientific">Streptomyces sp. ML694-90F3</name>
    <dbReference type="NCBI Taxonomy" id="1265536"/>
    <lineage>
        <taxon>Bacteria</taxon>
        <taxon>Bacillati</taxon>
        <taxon>Actinomycetota</taxon>
        <taxon>Actinomycetes</taxon>
        <taxon>Kitasatosporales</taxon>
        <taxon>Streptomycetaceae</taxon>
        <taxon>Streptomyces</taxon>
    </lineage>
</organism>
<dbReference type="GO" id="GO:0008757">
    <property type="term" value="F:S-adenosylmethionine-dependent methyltransferase activity"/>
    <property type="evidence" value="ECO:0007669"/>
    <property type="project" value="TreeGrafter"/>
</dbReference>
<reference evidence="4" key="1">
    <citation type="journal article" date="2013" name="J. Antibiot.">
        <title>Identification of the incednine biosynthetic gene cluster: characterization of novel beta-glutamate-beta-decarboxylase IdnL3.</title>
        <authorList>
            <person name="Takaishi M."/>
            <person name="Kudo F."/>
            <person name="Eguchi T."/>
        </authorList>
    </citation>
    <scope>NUCLEOTIDE SEQUENCE</scope>
    <source>
        <strain evidence="4">ML694-90F3</strain>
    </source>
</reference>
<dbReference type="Pfam" id="PF01596">
    <property type="entry name" value="Methyltransf_3"/>
    <property type="match status" value="1"/>
</dbReference>
<dbReference type="SUPFAM" id="SSF53335">
    <property type="entry name" value="S-adenosyl-L-methionine-dependent methyltransferases"/>
    <property type="match status" value="1"/>
</dbReference>
<dbReference type="GO" id="GO:0032259">
    <property type="term" value="P:methylation"/>
    <property type="evidence" value="ECO:0007669"/>
    <property type="project" value="UniProtKB-KW"/>
</dbReference>
<dbReference type="InterPro" id="IPR029063">
    <property type="entry name" value="SAM-dependent_MTases_sf"/>
</dbReference>
<dbReference type="InterPro" id="IPR002935">
    <property type="entry name" value="SAM_O-MeTrfase"/>
</dbReference>
<keyword evidence="3" id="KW-0949">S-adenosyl-L-methionine</keyword>
<evidence type="ECO:0000313" key="4">
    <source>
        <dbReference type="EMBL" id="BAP34768.1"/>
    </source>
</evidence>
<accession>A0A077KV40</accession>
<dbReference type="Gene3D" id="3.40.50.150">
    <property type="entry name" value="Vaccinia Virus protein VP39"/>
    <property type="match status" value="1"/>
</dbReference>
<protein>
    <submittedName>
        <fullName evidence="4">O-methyltransferase</fullName>
    </submittedName>
</protein>
<dbReference type="CDD" id="cd02440">
    <property type="entry name" value="AdoMet_MTases"/>
    <property type="match status" value="1"/>
</dbReference>
<evidence type="ECO:0000256" key="1">
    <source>
        <dbReference type="ARBA" id="ARBA00022603"/>
    </source>
</evidence>
<dbReference type="EMBL" id="AB767280">
    <property type="protein sequence ID" value="BAP34768.1"/>
    <property type="molecule type" value="Genomic_DNA"/>
</dbReference>
<keyword evidence="1 4" id="KW-0489">Methyltransferase</keyword>
<dbReference type="InterPro" id="IPR050362">
    <property type="entry name" value="Cation-dep_OMT"/>
</dbReference>